<protein>
    <submittedName>
        <fullName evidence="1">Uncharacterized protein</fullName>
    </submittedName>
</protein>
<gene>
    <name evidence="1" type="ORF">A2519_03115</name>
</gene>
<dbReference type="EMBL" id="MFYX01000118">
    <property type="protein sequence ID" value="OGK01826.1"/>
    <property type="molecule type" value="Genomic_DNA"/>
</dbReference>
<comment type="caution">
    <text evidence="1">The sequence shown here is derived from an EMBL/GenBank/DDBJ whole genome shotgun (WGS) entry which is preliminary data.</text>
</comment>
<evidence type="ECO:0000313" key="2">
    <source>
        <dbReference type="Proteomes" id="UP000179243"/>
    </source>
</evidence>
<organism evidence="1 2">
    <name type="scientific">Candidatus Raymondbacteria bacterium RIFOXYD12_FULL_49_13</name>
    <dbReference type="NCBI Taxonomy" id="1817890"/>
    <lineage>
        <taxon>Bacteria</taxon>
        <taxon>Raymondiibacteriota</taxon>
    </lineage>
</organism>
<dbReference type="Proteomes" id="UP000179243">
    <property type="component" value="Unassembled WGS sequence"/>
</dbReference>
<reference evidence="1 2" key="1">
    <citation type="journal article" date="2016" name="Nat. Commun.">
        <title>Thousands of microbial genomes shed light on interconnected biogeochemical processes in an aquifer system.</title>
        <authorList>
            <person name="Anantharaman K."/>
            <person name="Brown C.T."/>
            <person name="Hug L.A."/>
            <person name="Sharon I."/>
            <person name="Castelle C.J."/>
            <person name="Probst A.J."/>
            <person name="Thomas B.C."/>
            <person name="Singh A."/>
            <person name="Wilkins M.J."/>
            <person name="Karaoz U."/>
            <person name="Brodie E.L."/>
            <person name="Williams K.H."/>
            <person name="Hubbard S.S."/>
            <person name="Banfield J.F."/>
        </authorList>
    </citation>
    <scope>NUCLEOTIDE SEQUENCE [LARGE SCALE GENOMIC DNA]</scope>
</reference>
<name>A0A1F7F5N6_UNCRA</name>
<sequence length="171" mass="19152">MISAAILAQSIRYVESLDLCGKERLSDDIFIKQPNLLSVVLCLSRLDVPMDKLGEVLHILFVLYDAFHNRSGLKIPKVSQRMIDKANANTTAMLQYLDKEGAYEGNRLIGKAMLNSPNKFVTAFVLGYMNEHGFDTFSQANEYCIRAAKVVMDCFIEAGESVKNGKPAKRR</sequence>
<accession>A0A1F7F5N6</accession>
<evidence type="ECO:0000313" key="1">
    <source>
        <dbReference type="EMBL" id="OGK01826.1"/>
    </source>
</evidence>
<proteinExistence type="predicted"/>
<dbReference type="AlphaFoldDB" id="A0A1F7F5N6"/>